<comment type="similarity">
    <text evidence="1 2">Belongs to the small heat shock protein (HSP20) family.</text>
</comment>
<dbReference type="PhylomeDB" id="B4N0F4"/>
<protein>
    <recommendedName>
        <fullName evidence="3">SHSP domain-containing protein</fullName>
    </recommendedName>
</protein>
<dbReference type="Pfam" id="PF00011">
    <property type="entry name" value="HSP20"/>
    <property type="match status" value="1"/>
</dbReference>
<accession>B4N0F4</accession>
<dbReference type="Proteomes" id="UP000007798">
    <property type="component" value="Unassembled WGS sequence"/>
</dbReference>
<dbReference type="PROSITE" id="PS01031">
    <property type="entry name" value="SHSP"/>
    <property type="match status" value="1"/>
</dbReference>
<keyword evidence="5" id="KW-1185">Reference proteome</keyword>
<dbReference type="InterPro" id="IPR002068">
    <property type="entry name" value="A-crystallin/Hsp20_dom"/>
</dbReference>
<dbReference type="OrthoDB" id="7858794at2759"/>
<reference evidence="4 5" key="1">
    <citation type="journal article" date="2007" name="Nature">
        <title>Evolution of genes and genomes on the Drosophila phylogeny.</title>
        <authorList>
            <consortium name="Drosophila 12 Genomes Consortium"/>
            <person name="Clark A.G."/>
            <person name="Eisen M.B."/>
            <person name="Smith D.R."/>
            <person name="Bergman C.M."/>
            <person name="Oliver B."/>
            <person name="Markow T.A."/>
            <person name="Kaufman T.C."/>
            <person name="Kellis M."/>
            <person name="Gelbart W."/>
            <person name="Iyer V.N."/>
            <person name="Pollard D.A."/>
            <person name="Sackton T.B."/>
            <person name="Larracuente A.M."/>
            <person name="Singh N.D."/>
            <person name="Abad J.P."/>
            <person name="Abt D.N."/>
            <person name="Adryan B."/>
            <person name="Aguade M."/>
            <person name="Akashi H."/>
            <person name="Anderson W.W."/>
            <person name="Aquadro C.F."/>
            <person name="Ardell D.H."/>
            <person name="Arguello R."/>
            <person name="Artieri C.G."/>
            <person name="Barbash D.A."/>
            <person name="Barker D."/>
            <person name="Barsanti P."/>
            <person name="Batterham P."/>
            <person name="Batzoglou S."/>
            <person name="Begun D."/>
            <person name="Bhutkar A."/>
            <person name="Blanco E."/>
            <person name="Bosak S.A."/>
            <person name="Bradley R.K."/>
            <person name="Brand A.D."/>
            <person name="Brent M.R."/>
            <person name="Brooks A.N."/>
            <person name="Brown R.H."/>
            <person name="Butlin R.K."/>
            <person name="Caggese C."/>
            <person name="Calvi B.R."/>
            <person name="Bernardo de Carvalho A."/>
            <person name="Caspi A."/>
            <person name="Castrezana S."/>
            <person name="Celniker S.E."/>
            <person name="Chang J.L."/>
            <person name="Chapple C."/>
            <person name="Chatterji S."/>
            <person name="Chinwalla A."/>
            <person name="Civetta A."/>
            <person name="Clifton S.W."/>
            <person name="Comeron J.M."/>
            <person name="Costello J.C."/>
            <person name="Coyne J.A."/>
            <person name="Daub J."/>
            <person name="David R.G."/>
            <person name="Delcher A.L."/>
            <person name="Delehaunty K."/>
            <person name="Do C.B."/>
            <person name="Ebling H."/>
            <person name="Edwards K."/>
            <person name="Eickbush T."/>
            <person name="Evans J.D."/>
            <person name="Filipski A."/>
            <person name="Findeiss S."/>
            <person name="Freyhult E."/>
            <person name="Fulton L."/>
            <person name="Fulton R."/>
            <person name="Garcia A.C."/>
            <person name="Gardiner A."/>
            <person name="Garfield D.A."/>
            <person name="Garvin B.E."/>
            <person name="Gibson G."/>
            <person name="Gilbert D."/>
            <person name="Gnerre S."/>
            <person name="Godfrey J."/>
            <person name="Good R."/>
            <person name="Gotea V."/>
            <person name="Gravely B."/>
            <person name="Greenberg A.J."/>
            <person name="Griffiths-Jones S."/>
            <person name="Gross S."/>
            <person name="Guigo R."/>
            <person name="Gustafson E.A."/>
            <person name="Haerty W."/>
            <person name="Hahn M.W."/>
            <person name="Halligan D.L."/>
            <person name="Halpern A.L."/>
            <person name="Halter G.M."/>
            <person name="Han M.V."/>
            <person name="Heger A."/>
            <person name="Hillier L."/>
            <person name="Hinrichs A.S."/>
            <person name="Holmes I."/>
            <person name="Hoskins R.A."/>
            <person name="Hubisz M.J."/>
            <person name="Hultmark D."/>
            <person name="Huntley M.A."/>
            <person name="Jaffe D.B."/>
            <person name="Jagadeeshan S."/>
            <person name="Jeck W.R."/>
            <person name="Johnson J."/>
            <person name="Jones C.D."/>
            <person name="Jordan W.C."/>
            <person name="Karpen G.H."/>
            <person name="Kataoka E."/>
            <person name="Keightley P.D."/>
            <person name="Kheradpour P."/>
            <person name="Kirkness E.F."/>
            <person name="Koerich L.B."/>
            <person name="Kristiansen K."/>
            <person name="Kudrna D."/>
            <person name="Kulathinal R.J."/>
            <person name="Kumar S."/>
            <person name="Kwok R."/>
            <person name="Lander E."/>
            <person name="Langley C.H."/>
            <person name="Lapoint R."/>
            <person name="Lazzaro B.P."/>
            <person name="Lee S.J."/>
            <person name="Levesque L."/>
            <person name="Li R."/>
            <person name="Lin C.F."/>
            <person name="Lin M.F."/>
            <person name="Lindblad-Toh K."/>
            <person name="Llopart A."/>
            <person name="Long M."/>
            <person name="Low L."/>
            <person name="Lozovsky E."/>
            <person name="Lu J."/>
            <person name="Luo M."/>
            <person name="Machado C.A."/>
            <person name="Makalowski W."/>
            <person name="Marzo M."/>
            <person name="Matsuda M."/>
            <person name="Matzkin L."/>
            <person name="McAllister B."/>
            <person name="McBride C.S."/>
            <person name="McKernan B."/>
            <person name="McKernan K."/>
            <person name="Mendez-Lago M."/>
            <person name="Minx P."/>
            <person name="Mollenhauer M.U."/>
            <person name="Montooth K."/>
            <person name="Mount S.M."/>
            <person name="Mu X."/>
            <person name="Myers E."/>
            <person name="Negre B."/>
            <person name="Newfeld S."/>
            <person name="Nielsen R."/>
            <person name="Noor M.A."/>
            <person name="O'Grady P."/>
            <person name="Pachter L."/>
            <person name="Papaceit M."/>
            <person name="Parisi M.J."/>
            <person name="Parisi M."/>
            <person name="Parts L."/>
            <person name="Pedersen J.S."/>
            <person name="Pesole G."/>
            <person name="Phillippy A.M."/>
            <person name="Ponting C.P."/>
            <person name="Pop M."/>
            <person name="Porcelli D."/>
            <person name="Powell J.R."/>
            <person name="Prohaska S."/>
            <person name="Pruitt K."/>
            <person name="Puig M."/>
            <person name="Quesneville H."/>
            <person name="Ram K.R."/>
            <person name="Rand D."/>
            <person name="Rasmussen M.D."/>
            <person name="Reed L.K."/>
            <person name="Reenan R."/>
            <person name="Reily A."/>
            <person name="Remington K.A."/>
            <person name="Rieger T.T."/>
            <person name="Ritchie M.G."/>
            <person name="Robin C."/>
            <person name="Rogers Y.H."/>
            <person name="Rohde C."/>
            <person name="Rozas J."/>
            <person name="Rubenfield M.J."/>
            <person name="Ruiz A."/>
            <person name="Russo S."/>
            <person name="Salzberg S.L."/>
            <person name="Sanchez-Gracia A."/>
            <person name="Saranga D.J."/>
            <person name="Sato H."/>
            <person name="Schaeffer S.W."/>
            <person name="Schatz M.C."/>
            <person name="Schlenke T."/>
            <person name="Schwartz R."/>
            <person name="Segarra C."/>
            <person name="Singh R.S."/>
            <person name="Sirot L."/>
            <person name="Sirota M."/>
            <person name="Sisneros N.B."/>
            <person name="Smith C.D."/>
            <person name="Smith T.F."/>
            <person name="Spieth J."/>
            <person name="Stage D.E."/>
            <person name="Stark A."/>
            <person name="Stephan W."/>
            <person name="Strausberg R.L."/>
            <person name="Strempel S."/>
            <person name="Sturgill D."/>
            <person name="Sutton G."/>
            <person name="Sutton G.G."/>
            <person name="Tao W."/>
            <person name="Teichmann S."/>
            <person name="Tobari Y.N."/>
            <person name="Tomimura Y."/>
            <person name="Tsolas J.M."/>
            <person name="Valente V.L."/>
            <person name="Venter E."/>
            <person name="Venter J.C."/>
            <person name="Vicario S."/>
            <person name="Vieira F.G."/>
            <person name="Vilella A.J."/>
            <person name="Villasante A."/>
            <person name="Walenz B."/>
            <person name="Wang J."/>
            <person name="Wasserman M."/>
            <person name="Watts T."/>
            <person name="Wilson D."/>
            <person name="Wilson R.K."/>
            <person name="Wing R.A."/>
            <person name="Wolfner M.F."/>
            <person name="Wong A."/>
            <person name="Wong G.K."/>
            <person name="Wu C.I."/>
            <person name="Wu G."/>
            <person name="Yamamoto D."/>
            <person name="Yang H.P."/>
            <person name="Yang S.P."/>
            <person name="Yorke J.A."/>
            <person name="Yoshida K."/>
            <person name="Zdobnov E."/>
            <person name="Zhang P."/>
            <person name="Zhang Y."/>
            <person name="Zimin A.V."/>
            <person name="Baldwin J."/>
            <person name="Abdouelleil A."/>
            <person name="Abdulkadir J."/>
            <person name="Abebe A."/>
            <person name="Abera B."/>
            <person name="Abreu J."/>
            <person name="Acer S.C."/>
            <person name="Aftuck L."/>
            <person name="Alexander A."/>
            <person name="An P."/>
            <person name="Anderson E."/>
            <person name="Anderson S."/>
            <person name="Arachi H."/>
            <person name="Azer M."/>
            <person name="Bachantsang P."/>
            <person name="Barry A."/>
            <person name="Bayul T."/>
            <person name="Berlin A."/>
            <person name="Bessette D."/>
            <person name="Bloom T."/>
            <person name="Blye J."/>
            <person name="Boguslavskiy L."/>
            <person name="Bonnet C."/>
            <person name="Boukhgalter B."/>
            <person name="Bourzgui I."/>
            <person name="Brown A."/>
            <person name="Cahill P."/>
            <person name="Channer S."/>
            <person name="Cheshatsang Y."/>
            <person name="Chuda L."/>
            <person name="Citroen M."/>
            <person name="Collymore A."/>
            <person name="Cooke P."/>
            <person name="Costello M."/>
            <person name="D'Aco K."/>
            <person name="Daza R."/>
            <person name="De Haan G."/>
            <person name="DeGray S."/>
            <person name="DeMaso C."/>
            <person name="Dhargay N."/>
            <person name="Dooley K."/>
            <person name="Dooley E."/>
            <person name="Doricent M."/>
            <person name="Dorje P."/>
            <person name="Dorjee K."/>
            <person name="Dupes A."/>
            <person name="Elong R."/>
            <person name="Falk J."/>
            <person name="Farina A."/>
            <person name="Faro S."/>
            <person name="Ferguson D."/>
            <person name="Fisher S."/>
            <person name="Foley C.D."/>
            <person name="Franke A."/>
            <person name="Friedrich D."/>
            <person name="Gadbois L."/>
            <person name="Gearin G."/>
            <person name="Gearin C.R."/>
            <person name="Giannoukos G."/>
            <person name="Goode T."/>
            <person name="Graham J."/>
            <person name="Grandbois E."/>
            <person name="Grewal S."/>
            <person name="Gyaltsen K."/>
            <person name="Hafez N."/>
            <person name="Hagos B."/>
            <person name="Hall J."/>
            <person name="Henson C."/>
            <person name="Hollinger A."/>
            <person name="Honan T."/>
            <person name="Huard M.D."/>
            <person name="Hughes L."/>
            <person name="Hurhula B."/>
            <person name="Husby M.E."/>
            <person name="Kamat A."/>
            <person name="Kanga B."/>
            <person name="Kashin S."/>
            <person name="Khazanovich D."/>
            <person name="Kisner P."/>
            <person name="Lance K."/>
            <person name="Lara M."/>
            <person name="Lee W."/>
            <person name="Lennon N."/>
            <person name="Letendre F."/>
            <person name="LeVine R."/>
            <person name="Lipovsky A."/>
            <person name="Liu X."/>
            <person name="Liu J."/>
            <person name="Liu S."/>
            <person name="Lokyitsang T."/>
            <person name="Lokyitsang Y."/>
            <person name="Lubonja R."/>
            <person name="Lui A."/>
            <person name="MacDonald P."/>
            <person name="Magnisalis V."/>
            <person name="Maru K."/>
            <person name="Matthews C."/>
            <person name="McCusker W."/>
            <person name="McDonough S."/>
            <person name="Mehta T."/>
            <person name="Meldrim J."/>
            <person name="Meneus L."/>
            <person name="Mihai O."/>
            <person name="Mihalev A."/>
            <person name="Mihova T."/>
            <person name="Mittelman R."/>
            <person name="Mlenga V."/>
            <person name="Montmayeur A."/>
            <person name="Mulrain L."/>
            <person name="Navidi A."/>
            <person name="Naylor J."/>
            <person name="Negash T."/>
            <person name="Nguyen T."/>
            <person name="Nguyen N."/>
            <person name="Nicol R."/>
            <person name="Norbu C."/>
            <person name="Norbu N."/>
            <person name="Novod N."/>
            <person name="O'Neill B."/>
            <person name="Osman S."/>
            <person name="Markiewicz E."/>
            <person name="Oyono O.L."/>
            <person name="Patti C."/>
            <person name="Phunkhang P."/>
            <person name="Pierre F."/>
            <person name="Priest M."/>
            <person name="Raghuraman S."/>
            <person name="Rege F."/>
            <person name="Reyes R."/>
            <person name="Rise C."/>
            <person name="Rogov P."/>
            <person name="Ross K."/>
            <person name="Ryan E."/>
            <person name="Settipalli S."/>
            <person name="Shea T."/>
            <person name="Sherpa N."/>
            <person name="Shi L."/>
            <person name="Shih D."/>
            <person name="Sparrow T."/>
            <person name="Spaulding J."/>
            <person name="Stalker J."/>
            <person name="Stange-Thomann N."/>
            <person name="Stavropoulos S."/>
            <person name="Stone C."/>
            <person name="Strader C."/>
            <person name="Tesfaye S."/>
            <person name="Thomson T."/>
            <person name="Thoulutsang Y."/>
            <person name="Thoulutsang D."/>
            <person name="Topham K."/>
            <person name="Topping I."/>
            <person name="Tsamla T."/>
            <person name="Vassiliev H."/>
            <person name="Vo A."/>
            <person name="Wangchuk T."/>
            <person name="Wangdi T."/>
            <person name="Weiand M."/>
            <person name="Wilkinson J."/>
            <person name="Wilson A."/>
            <person name="Yadav S."/>
            <person name="Young G."/>
            <person name="Yu Q."/>
            <person name="Zembek L."/>
            <person name="Zhong D."/>
            <person name="Zimmer A."/>
            <person name="Zwirko Z."/>
            <person name="Jaffe D.B."/>
            <person name="Alvarez P."/>
            <person name="Brockman W."/>
            <person name="Butler J."/>
            <person name="Chin C."/>
            <person name="Gnerre S."/>
            <person name="Grabherr M."/>
            <person name="Kleber M."/>
            <person name="Mauceli E."/>
            <person name="MacCallum I."/>
        </authorList>
    </citation>
    <scope>NUCLEOTIDE SEQUENCE [LARGE SCALE GENOMIC DNA]</scope>
    <source>
        <strain evidence="5">Tucson 14030-0811.24</strain>
    </source>
</reference>
<dbReference type="Gene3D" id="2.60.40.790">
    <property type="match status" value="1"/>
</dbReference>
<feature type="domain" description="SHSP" evidence="3">
    <location>
        <begin position="60"/>
        <end position="159"/>
    </location>
</feature>
<evidence type="ECO:0000256" key="1">
    <source>
        <dbReference type="PROSITE-ProRule" id="PRU00285"/>
    </source>
</evidence>
<name>B4N0F4_DROWI</name>
<dbReference type="OMA" id="TETHLCW"/>
<dbReference type="SMR" id="B4N0F4"/>
<dbReference type="HOGENOM" id="CLU_1788852_0_0_1"/>
<evidence type="ECO:0000313" key="4">
    <source>
        <dbReference type="EMBL" id="EDW77567.1"/>
    </source>
</evidence>
<gene>
    <name evidence="4" type="primary">Dwil\GK24487</name>
    <name evidence="4" type="ORF">Dwil_GK24487</name>
</gene>
<evidence type="ECO:0000256" key="2">
    <source>
        <dbReference type="RuleBase" id="RU003616"/>
    </source>
</evidence>
<dbReference type="KEGG" id="dwi:6644351"/>
<dbReference type="SUPFAM" id="SSF49764">
    <property type="entry name" value="HSP20-like chaperones"/>
    <property type="match status" value="1"/>
</dbReference>
<dbReference type="InParanoid" id="B4N0F4"/>
<proteinExistence type="inferred from homology"/>
<dbReference type="STRING" id="7260.B4N0F4"/>
<dbReference type="eggNOG" id="ENOG502T82G">
    <property type="taxonomic scope" value="Eukaryota"/>
</dbReference>
<dbReference type="InterPro" id="IPR008978">
    <property type="entry name" value="HSP20-like_chaperone"/>
</dbReference>
<dbReference type="AlphaFoldDB" id="B4N0F4"/>
<evidence type="ECO:0000313" key="5">
    <source>
        <dbReference type="Proteomes" id="UP000007798"/>
    </source>
</evidence>
<sequence>MSSSRSSSISEGSKRSISQEFLNMRNKCARRVDQLENDVLQCCRDLKKQYKEETKEKTFPRSEYLEKPANYVETDKFVSWHYDMSEFPVENMCIQLKNGRVHISAYFKDDTQSLDIKREFLIPDHVEKSKLTARLTPNGILTLSVPVKIVQPDDQEVKN</sequence>
<dbReference type="EMBL" id="CH963920">
    <property type="protein sequence ID" value="EDW77567.1"/>
    <property type="molecule type" value="Genomic_DNA"/>
</dbReference>
<organism evidence="4 5">
    <name type="scientific">Drosophila willistoni</name>
    <name type="common">Fruit fly</name>
    <dbReference type="NCBI Taxonomy" id="7260"/>
    <lineage>
        <taxon>Eukaryota</taxon>
        <taxon>Metazoa</taxon>
        <taxon>Ecdysozoa</taxon>
        <taxon>Arthropoda</taxon>
        <taxon>Hexapoda</taxon>
        <taxon>Insecta</taxon>
        <taxon>Pterygota</taxon>
        <taxon>Neoptera</taxon>
        <taxon>Endopterygota</taxon>
        <taxon>Diptera</taxon>
        <taxon>Brachycera</taxon>
        <taxon>Muscomorpha</taxon>
        <taxon>Ephydroidea</taxon>
        <taxon>Drosophilidae</taxon>
        <taxon>Drosophila</taxon>
        <taxon>Sophophora</taxon>
    </lineage>
</organism>
<evidence type="ECO:0000259" key="3">
    <source>
        <dbReference type="PROSITE" id="PS01031"/>
    </source>
</evidence>